<feature type="transmembrane region" description="Helical" evidence="6">
    <location>
        <begin position="89"/>
        <end position="109"/>
    </location>
</feature>
<organism evidence="8 9">
    <name type="scientific">Ferroacidibacillus organovorans</name>
    <dbReference type="NCBI Taxonomy" id="1765683"/>
    <lineage>
        <taxon>Bacteria</taxon>
        <taxon>Bacillati</taxon>
        <taxon>Bacillota</taxon>
        <taxon>Bacilli</taxon>
        <taxon>Bacillales</taxon>
        <taxon>Alicyclobacillaceae</taxon>
        <taxon>Ferroacidibacillus</taxon>
    </lineage>
</organism>
<evidence type="ECO:0000256" key="4">
    <source>
        <dbReference type="ARBA" id="ARBA00022989"/>
    </source>
</evidence>
<evidence type="ECO:0000256" key="5">
    <source>
        <dbReference type="ARBA" id="ARBA00023136"/>
    </source>
</evidence>
<dbReference type="OrthoDB" id="9803065at2"/>
<feature type="transmembrane region" description="Helical" evidence="6">
    <location>
        <begin position="129"/>
        <end position="157"/>
    </location>
</feature>
<evidence type="ECO:0000313" key="8">
    <source>
        <dbReference type="EMBL" id="KUO96158.1"/>
    </source>
</evidence>
<proteinExistence type="inferred from homology"/>
<keyword evidence="5 6" id="KW-0472">Membrane</keyword>
<evidence type="ECO:0000313" key="9">
    <source>
        <dbReference type="Proteomes" id="UP000053557"/>
    </source>
</evidence>
<dbReference type="AlphaFoldDB" id="A0A101XRH3"/>
<name>A0A101XRH3_9BACL</name>
<accession>A0A101XRH3</accession>
<protein>
    <submittedName>
        <fullName evidence="8">Cytochrome C biogenesis protein</fullName>
    </submittedName>
</protein>
<gene>
    <name evidence="8" type="ORF">ATW55_05515</name>
</gene>
<feature type="transmembrane region" description="Helical" evidence="6">
    <location>
        <begin position="6"/>
        <end position="28"/>
    </location>
</feature>
<dbReference type="Proteomes" id="UP000053557">
    <property type="component" value="Unassembled WGS sequence"/>
</dbReference>
<dbReference type="GO" id="GO:0016020">
    <property type="term" value="C:membrane"/>
    <property type="evidence" value="ECO:0007669"/>
    <property type="project" value="UniProtKB-SubCell"/>
</dbReference>
<dbReference type="PANTHER" id="PTHR31272">
    <property type="entry name" value="CYTOCHROME C-TYPE BIOGENESIS PROTEIN HI_1454-RELATED"/>
    <property type="match status" value="1"/>
</dbReference>
<evidence type="ECO:0000256" key="6">
    <source>
        <dbReference type="SAM" id="Phobius"/>
    </source>
</evidence>
<evidence type="ECO:0000259" key="7">
    <source>
        <dbReference type="Pfam" id="PF02683"/>
    </source>
</evidence>
<evidence type="ECO:0000256" key="2">
    <source>
        <dbReference type="ARBA" id="ARBA00006143"/>
    </source>
</evidence>
<sequence>MLGTHPTLFLSFLAGVLSFLSPCVLPLYPSYISYISGVTFSPSQTHTLNHRIKAVTHTLFFILGFSIIFFALGLSATLIGQVFISYRSVIRIVGGIIVIVMGLALSGLLTPKWLMMEKKWEYKGKKPGYFGSVLVGISFAAGWSPCIGPILGAVLVLSASQSAYGISLILAYIVGFAIPYLILGFSLGSVRKLAKYGAILSKIGGYIMIVMGILLLTNMLTLITIWLIKLYGGFTGF</sequence>
<feature type="domain" description="Cytochrome C biogenesis protein transmembrane" evidence="7">
    <location>
        <begin position="8"/>
        <end position="219"/>
    </location>
</feature>
<keyword evidence="4 6" id="KW-1133">Transmembrane helix</keyword>
<evidence type="ECO:0000256" key="1">
    <source>
        <dbReference type="ARBA" id="ARBA00004141"/>
    </source>
</evidence>
<feature type="transmembrane region" description="Helical" evidence="6">
    <location>
        <begin position="163"/>
        <end position="183"/>
    </location>
</feature>
<comment type="caution">
    <text evidence="8">The sequence shown here is derived from an EMBL/GenBank/DDBJ whole genome shotgun (WGS) entry which is preliminary data.</text>
</comment>
<keyword evidence="3 6" id="KW-0812">Transmembrane</keyword>
<dbReference type="InterPro" id="IPR051790">
    <property type="entry name" value="Cytochrome_c-biogenesis_DsbD"/>
</dbReference>
<feature type="transmembrane region" description="Helical" evidence="6">
    <location>
        <begin position="203"/>
        <end position="228"/>
    </location>
</feature>
<dbReference type="EMBL" id="LPVJ01000026">
    <property type="protein sequence ID" value="KUO96158.1"/>
    <property type="molecule type" value="Genomic_DNA"/>
</dbReference>
<dbReference type="GO" id="GO:0017004">
    <property type="term" value="P:cytochrome complex assembly"/>
    <property type="evidence" value="ECO:0007669"/>
    <property type="project" value="InterPro"/>
</dbReference>
<feature type="transmembrane region" description="Helical" evidence="6">
    <location>
        <begin position="59"/>
        <end position="83"/>
    </location>
</feature>
<dbReference type="Pfam" id="PF02683">
    <property type="entry name" value="DsbD_TM"/>
    <property type="match status" value="1"/>
</dbReference>
<evidence type="ECO:0000256" key="3">
    <source>
        <dbReference type="ARBA" id="ARBA00022692"/>
    </source>
</evidence>
<comment type="subcellular location">
    <subcellularLocation>
        <location evidence="1">Membrane</location>
        <topology evidence="1">Multi-pass membrane protein</topology>
    </subcellularLocation>
</comment>
<reference evidence="8 9" key="1">
    <citation type="submission" date="2015-12" db="EMBL/GenBank/DDBJ databases">
        <title>Draft genome sequence of Acidibacillus ferrooxidans ITV001, isolated from a chalcopyrite acid mine drainage site in Brazil.</title>
        <authorList>
            <person name="Dall'Agnol H."/>
            <person name="Nancucheo I."/>
            <person name="Johnson B."/>
            <person name="Oliveira R."/>
            <person name="Leite L."/>
            <person name="Pylro V."/>
            <person name="Nunes G.L."/>
            <person name="Tzotzos G."/>
            <person name="Fernandes G.R."/>
            <person name="Dutra J."/>
            <person name="Orellana S.C."/>
            <person name="Oliveira G."/>
        </authorList>
    </citation>
    <scope>NUCLEOTIDE SEQUENCE [LARGE SCALE GENOMIC DNA]</scope>
    <source>
        <strain evidence="9">ITV01</strain>
    </source>
</reference>
<dbReference type="InterPro" id="IPR003834">
    <property type="entry name" value="Cyt_c_assmbl_TM_dom"/>
</dbReference>
<comment type="similarity">
    <text evidence="2">Belongs to the DsbD family.</text>
</comment>
<dbReference type="PANTHER" id="PTHR31272:SF4">
    <property type="entry name" value="CYTOCHROME C-TYPE BIOGENESIS PROTEIN HI_1454-RELATED"/>
    <property type="match status" value="1"/>
</dbReference>
<keyword evidence="9" id="KW-1185">Reference proteome</keyword>